<dbReference type="OrthoDB" id="9796486at2"/>
<evidence type="ECO:0000313" key="3">
    <source>
        <dbReference type="Proteomes" id="UP000199119"/>
    </source>
</evidence>
<evidence type="ECO:0000259" key="1">
    <source>
        <dbReference type="Pfam" id="PF01243"/>
    </source>
</evidence>
<dbReference type="Pfam" id="PF01243">
    <property type="entry name" value="PNPOx_N"/>
    <property type="match status" value="1"/>
</dbReference>
<name>A0A1I2EVM5_9BURK</name>
<dbReference type="RefSeq" id="WP_092939943.1">
    <property type="nucleotide sequence ID" value="NZ_FONX01000008.1"/>
</dbReference>
<dbReference type="NCBIfam" id="TIGR04025">
    <property type="entry name" value="PPOX_FMN_DR2398"/>
    <property type="match status" value="1"/>
</dbReference>
<protein>
    <recommendedName>
        <fullName evidence="1">Pyridoxamine 5'-phosphate oxidase N-terminal domain-containing protein</fullName>
    </recommendedName>
</protein>
<dbReference type="PANTHER" id="PTHR42815">
    <property type="entry name" value="FAD-BINDING, PUTATIVE (AFU_ORTHOLOGUE AFUA_6G07600)-RELATED"/>
    <property type="match status" value="1"/>
</dbReference>
<sequence length="208" mass="22721">MITTEAQLRALYAAPAERALRKQLDRLDAHCRRFIALAPLCVLATGGGAGSLLDASPRGGPPGFVQVGEDGDLLLPDAGGNNRLDSLANLLHDPRIGLLFFIPGVDETLRVNGTACLRDEPAFIARFGAERQPPRLVVQVQVREAYLHCPKALMRSRLWRAESQVERSVLPTLNQMIHAQSGNTAPPEAQEAMVERYARQIAQEQGEI</sequence>
<dbReference type="Proteomes" id="UP000199119">
    <property type="component" value="Unassembled WGS sequence"/>
</dbReference>
<gene>
    <name evidence="2" type="ORF">SAMN04489711_108122</name>
</gene>
<feature type="domain" description="Pyridoxamine 5'-phosphate oxidase N-terminal" evidence="1">
    <location>
        <begin position="28"/>
        <end position="149"/>
    </location>
</feature>
<dbReference type="PANTHER" id="PTHR42815:SF2">
    <property type="entry name" value="FAD-BINDING, PUTATIVE (AFU_ORTHOLOGUE AFUA_6G07600)-RELATED"/>
    <property type="match status" value="1"/>
</dbReference>
<keyword evidence="3" id="KW-1185">Reference proteome</keyword>
<dbReference type="InterPro" id="IPR011576">
    <property type="entry name" value="Pyridox_Oxase_N"/>
</dbReference>
<dbReference type="EMBL" id="FONX01000008">
    <property type="protein sequence ID" value="SFE96260.1"/>
    <property type="molecule type" value="Genomic_DNA"/>
</dbReference>
<dbReference type="STRING" id="1177982.SAMN04489711_108122"/>
<dbReference type="SUPFAM" id="SSF50475">
    <property type="entry name" value="FMN-binding split barrel"/>
    <property type="match status" value="1"/>
</dbReference>
<dbReference type="InterPro" id="IPR024029">
    <property type="entry name" value="Pyridox_Oxase_FMN-dep"/>
</dbReference>
<reference evidence="3" key="1">
    <citation type="submission" date="2016-10" db="EMBL/GenBank/DDBJ databases">
        <authorList>
            <person name="Varghese N."/>
            <person name="Submissions S."/>
        </authorList>
    </citation>
    <scope>NUCLEOTIDE SEQUENCE [LARGE SCALE GENOMIC DNA]</scope>
    <source>
        <strain evidence="3">DSM 27981</strain>
    </source>
</reference>
<organism evidence="2 3">
    <name type="scientific">Paracidovorax wautersii</name>
    <dbReference type="NCBI Taxonomy" id="1177982"/>
    <lineage>
        <taxon>Bacteria</taxon>
        <taxon>Pseudomonadati</taxon>
        <taxon>Pseudomonadota</taxon>
        <taxon>Betaproteobacteria</taxon>
        <taxon>Burkholderiales</taxon>
        <taxon>Comamonadaceae</taxon>
        <taxon>Paracidovorax</taxon>
    </lineage>
</organism>
<dbReference type="InterPro" id="IPR012349">
    <property type="entry name" value="Split_barrel_FMN-bd"/>
</dbReference>
<dbReference type="AlphaFoldDB" id="A0A1I2EVM5"/>
<accession>A0A1I2EVM5</accession>
<evidence type="ECO:0000313" key="2">
    <source>
        <dbReference type="EMBL" id="SFE96260.1"/>
    </source>
</evidence>
<proteinExistence type="predicted"/>
<dbReference type="Gene3D" id="2.30.110.10">
    <property type="entry name" value="Electron Transport, Fmn-binding Protein, Chain A"/>
    <property type="match status" value="1"/>
</dbReference>